<dbReference type="PANTHER" id="PTHR43792">
    <property type="entry name" value="GNAT FAMILY, PUTATIVE (AFU_ORTHOLOGUE AFUA_3G00765)-RELATED-RELATED"/>
    <property type="match status" value="1"/>
</dbReference>
<feature type="domain" description="N-acetyltransferase" evidence="1">
    <location>
        <begin position="8"/>
        <end position="166"/>
    </location>
</feature>
<dbReference type="KEGG" id="gob:Gobs_0068"/>
<organism evidence="2 3">
    <name type="scientific">Geodermatophilus obscurus (strain ATCC 25078 / DSM 43160 / JCM 3152 / CCUG 61914 / KCC A-0152 / KCTC 9177 / NBRC 13315 / NRRL B-3577 / G-20)</name>
    <dbReference type="NCBI Taxonomy" id="526225"/>
    <lineage>
        <taxon>Bacteria</taxon>
        <taxon>Bacillati</taxon>
        <taxon>Actinomycetota</taxon>
        <taxon>Actinomycetes</taxon>
        <taxon>Geodermatophilales</taxon>
        <taxon>Geodermatophilaceae</taxon>
        <taxon>Geodermatophilus</taxon>
    </lineage>
</organism>
<evidence type="ECO:0000313" key="2">
    <source>
        <dbReference type="EMBL" id="ADB72879.1"/>
    </source>
</evidence>
<name>D2SGJ7_GEOOG</name>
<reference evidence="2 3" key="1">
    <citation type="journal article" date="2010" name="Stand. Genomic Sci.">
        <title>Complete genome sequence of Geodermatophilus obscurus type strain (G-20).</title>
        <authorList>
            <person name="Ivanova N."/>
            <person name="Sikorski J."/>
            <person name="Jando M."/>
            <person name="Munk C."/>
            <person name="Lapidus A."/>
            <person name="Glavina Del Rio T."/>
            <person name="Copeland A."/>
            <person name="Tice H."/>
            <person name="Cheng J.-F."/>
            <person name="Lucas S."/>
            <person name="Chen F."/>
            <person name="Nolan M."/>
            <person name="Bruce D."/>
            <person name="Goodwin L."/>
            <person name="Pitluck S."/>
            <person name="Mavromatis K."/>
            <person name="Mikhailova N."/>
            <person name="Pati A."/>
            <person name="Chen A."/>
            <person name="Palaniappan K."/>
            <person name="Land M."/>
            <person name="Hauser L."/>
            <person name="Chang Y.-J."/>
            <person name="Jeffries C.D."/>
            <person name="Meincke L."/>
            <person name="Brettin T."/>
            <person name="Detter J.C."/>
            <person name="Detter J.C."/>
            <person name="Rohde M."/>
            <person name="Goeker M."/>
            <person name="Bristow J."/>
            <person name="Eisen J.A."/>
            <person name="Markowitz V."/>
            <person name="Hugenholtz P."/>
            <person name="Kyrpides N.C."/>
            <person name="Klenk H.-P."/>
        </authorList>
    </citation>
    <scope>NUCLEOTIDE SEQUENCE [LARGE SCALE GENOMIC DNA]</scope>
    <source>
        <strain evidence="3">ATCC 25078 / DSM 43160 / JCM 3152 / KCC A-0152 / KCTC 9177 / NBRC 13315 / NRRL B-3577 / G-20</strain>
    </source>
</reference>
<sequence>MHLETGRLLMPPLSGQHTEALTELYANPDVTRFIGGAALDAEGTAARVLRFEAVWHTCGFGQSALPDRGTGVLLGCAGLHPWPQSDEVELGYVLARHAQGRGLAGEAARACLDVASIQLGLDRLTAVIRPDNAPSRALTTRLGFRIHREDVTPSGVRVLVHERLAS</sequence>
<gene>
    <name evidence="2" type="ordered locus">Gobs_0068</name>
</gene>
<keyword evidence="2" id="KW-0808">Transferase</keyword>
<keyword evidence="3" id="KW-1185">Reference proteome</keyword>
<dbReference type="InterPro" id="IPR016181">
    <property type="entry name" value="Acyl_CoA_acyltransferase"/>
</dbReference>
<evidence type="ECO:0000313" key="3">
    <source>
        <dbReference type="Proteomes" id="UP000001382"/>
    </source>
</evidence>
<protein>
    <submittedName>
        <fullName evidence="2">GCN5-related N-acetyltransferase</fullName>
    </submittedName>
</protein>
<evidence type="ECO:0000259" key="1">
    <source>
        <dbReference type="PROSITE" id="PS51186"/>
    </source>
</evidence>
<proteinExistence type="predicted"/>
<dbReference type="InterPro" id="IPR000182">
    <property type="entry name" value="GNAT_dom"/>
</dbReference>
<dbReference type="STRING" id="526225.Gobs_0068"/>
<dbReference type="Gene3D" id="3.40.630.30">
    <property type="match status" value="1"/>
</dbReference>
<dbReference type="PROSITE" id="PS51186">
    <property type="entry name" value="GNAT"/>
    <property type="match status" value="1"/>
</dbReference>
<dbReference type="Pfam" id="PF13302">
    <property type="entry name" value="Acetyltransf_3"/>
    <property type="match status" value="1"/>
</dbReference>
<dbReference type="AlphaFoldDB" id="D2SGJ7"/>
<dbReference type="EMBL" id="CP001867">
    <property type="protein sequence ID" value="ADB72879.1"/>
    <property type="molecule type" value="Genomic_DNA"/>
</dbReference>
<dbReference type="GO" id="GO:0016747">
    <property type="term" value="F:acyltransferase activity, transferring groups other than amino-acyl groups"/>
    <property type="evidence" value="ECO:0007669"/>
    <property type="project" value="InterPro"/>
</dbReference>
<dbReference type="OrthoDB" id="3533156at2"/>
<dbReference type="RefSeq" id="WP_012946320.1">
    <property type="nucleotide sequence ID" value="NC_013757.1"/>
</dbReference>
<dbReference type="eggNOG" id="COG1670">
    <property type="taxonomic scope" value="Bacteria"/>
</dbReference>
<dbReference type="SUPFAM" id="SSF55729">
    <property type="entry name" value="Acyl-CoA N-acyltransferases (Nat)"/>
    <property type="match status" value="1"/>
</dbReference>
<dbReference type="Proteomes" id="UP000001382">
    <property type="component" value="Chromosome"/>
</dbReference>
<dbReference type="InterPro" id="IPR051531">
    <property type="entry name" value="N-acetyltransferase"/>
</dbReference>
<accession>D2SGJ7</accession>
<dbReference type="PANTHER" id="PTHR43792:SF1">
    <property type="entry name" value="N-ACETYLTRANSFERASE DOMAIN-CONTAINING PROTEIN"/>
    <property type="match status" value="1"/>
</dbReference>
<dbReference type="HOGENOM" id="CLU_013985_3_1_11"/>
<reference evidence="3" key="2">
    <citation type="submission" date="2010-01" db="EMBL/GenBank/DDBJ databases">
        <title>The complete genome of Geodermatophilus obscurus DSM 43160.</title>
        <authorList>
            <consortium name="US DOE Joint Genome Institute (JGI-PGF)"/>
            <person name="Lucas S."/>
            <person name="Copeland A."/>
            <person name="Lapidus A."/>
            <person name="Glavina del Rio T."/>
            <person name="Dalin E."/>
            <person name="Tice H."/>
            <person name="Bruce D."/>
            <person name="Goodwin L."/>
            <person name="Pitluck S."/>
            <person name="Kyrpides N."/>
            <person name="Mavromatis K."/>
            <person name="Ivanova N."/>
            <person name="Munk A.C."/>
            <person name="Brettin T."/>
            <person name="Detter J.C."/>
            <person name="Han C."/>
            <person name="Larimer F."/>
            <person name="Land M."/>
            <person name="Hauser L."/>
            <person name="Markowitz V."/>
            <person name="Cheng J.-F."/>
            <person name="Hugenholtz P."/>
            <person name="Woyke T."/>
            <person name="Wu D."/>
            <person name="Jando M."/>
            <person name="Schneider S."/>
            <person name="Klenk H.-P."/>
            <person name="Eisen J.A."/>
        </authorList>
    </citation>
    <scope>NUCLEOTIDE SEQUENCE [LARGE SCALE GENOMIC DNA]</scope>
    <source>
        <strain evidence="3">ATCC 25078 / DSM 43160 / JCM 3152 / KCC A-0152 / KCTC 9177 / NBRC 13315 / NRRL B-3577 / G-20</strain>
    </source>
</reference>